<dbReference type="EMBL" id="LAZR01008172">
    <property type="protein sequence ID" value="KKM80495.1"/>
    <property type="molecule type" value="Genomic_DNA"/>
</dbReference>
<name>A0A0F9MV39_9ZZZZ</name>
<protein>
    <submittedName>
        <fullName evidence="1">Uncharacterized protein</fullName>
    </submittedName>
</protein>
<gene>
    <name evidence="1" type="ORF">LCGC14_1339180</name>
</gene>
<sequence>MSPTCQVDELEARAVRCSSVEDELNELKQWVQGLSNELDFFVEEIEGDPYETSRSIFMGFIKEIQAKLEKKKNEVMGYDNAKN</sequence>
<organism evidence="1">
    <name type="scientific">marine sediment metagenome</name>
    <dbReference type="NCBI Taxonomy" id="412755"/>
    <lineage>
        <taxon>unclassified sequences</taxon>
        <taxon>metagenomes</taxon>
        <taxon>ecological metagenomes</taxon>
    </lineage>
</organism>
<accession>A0A0F9MV39</accession>
<proteinExistence type="predicted"/>
<reference evidence="1" key="1">
    <citation type="journal article" date="2015" name="Nature">
        <title>Complex archaea that bridge the gap between prokaryotes and eukaryotes.</title>
        <authorList>
            <person name="Spang A."/>
            <person name="Saw J.H."/>
            <person name="Jorgensen S.L."/>
            <person name="Zaremba-Niedzwiedzka K."/>
            <person name="Martijn J."/>
            <person name="Lind A.E."/>
            <person name="van Eijk R."/>
            <person name="Schleper C."/>
            <person name="Guy L."/>
            <person name="Ettema T.J."/>
        </authorList>
    </citation>
    <scope>NUCLEOTIDE SEQUENCE</scope>
</reference>
<comment type="caution">
    <text evidence="1">The sequence shown here is derived from an EMBL/GenBank/DDBJ whole genome shotgun (WGS) entry which is preliminary data.</text>
</comment>
<dbReference type="AlphaFoldDB" id="A0A0F9MV39"/>
<evidence type="ECO:0000313" key="1">
    <source>
        <dbReference type="EMBL" id="KKM80495.1"/>
    </source>
</evidence>